<reference evidence="3" key="2">
    <citation type="journal article" date="2013" name="Nat. Commun.">
        <title>Genome of the Chinese tree shrew.</title>
        <authorList>
            <person name="Fan Y."/>
            <person name="Huang Z.Y."/>
            <person name="Cao C.C."/>
            <person name="Chen C.S."/>
            <person name="Chen Y.X."/>
            <person name="Fan D.D."/>
            <person name="He J."/>
            <person name="Hou H.L."/>
            <person name="Hu L."/>
            <person name="Hu X.T."/>
            <person name="Jiang X.T."/>
            <person name="Lai R."/>
            <person name="Lang Y.S."/>
            <person name="Liang B."/>
            <person name="Liao S.G."/>
            <person name="Mu D."/>
            <person name="Ma Y.Y."/>
            <person name="Niu Y.Y."/>
            <person name="Sun X.Q."/>
            <person name="Xia J.Q."/>
            <person name="Xiao J."/>
            <person name="Xiong Z.Q."/>
            <person name="Xu L."/>
            <person name="Yang L."/>
            <person name="Zhang Y."/>
            <person name="Zhao W."/>
            <person name="Zhao X.D."/>
            <person name="Zheng Y.T."/>
            <person name="Zhou J.M."/>
            <person name="Zhu Y.B."/>
            <person name="Zhang G.J."/>
            <person name="Wang J."/>
            <person name="Yao Y.G."/>
        </authorList>
    </citation>
    <scope>NUCLEOTIDE SEQUENCE [LARGE SCALE GENOMIC DNA]</scope>
</reference>
<keyword evidence="2" id="KW-0812">Transmembrane</keyword>
<organism evidence="2 3">
    <name type="scientific">Tupaia chinensis</name>
    <name type="common">Chinese tree shrew</name>
    <name type="synonym">Tupaia belangeri chinensis</name>
    <dbReference type="NCBI Taxonomy" id="246437"/>
    <lineage>
        <taxon>Eukaryota</taxon>
        <taxon>Metazoa</taxon>
        <taxon>Chordata</taxon>
        <taxon>Craniata</taxon>
        <taxon>Vertebrata</taxon>
        <taxon>Euteleostomi</taxon>
        <taxon>Mammalia</taxon>
        <taxon>Eutheria</taxon>
        <taxon>Euarchontoglires</taxon>
        <taxon>Scandentia</taxon>
        <taxon>Tupaiidae</taxon>
        <taxon>Tupaia</taxon>
    </lineage>
</organism>
<gene>
    <name evidence="2" type="ORF">TREES_T100012984</name>
</gene>
<name>L9L2E9_TUPCH</name>
<feature type="domain" description="Transmembrane protein 135 N-terminal" evidence="1">
    <location>
        <begin position="9"/>
        <end position="50"/>
    </location>
</feature>
<protein>
    <submittedName>
        <fullName evidence="2">Transmembrane protein 135</fullName>
    </submittedName>
</protein>
<keyword evidence="3" id="KW-1185">Reference proteome</keyword>
<evidence type="ECO:0000313" key="2">
    <source>
        <dbReference type="EMBL" id="ELW68934.1"/>
    </source>
</evidence>
<dbReference type="Proteomes" id="UP000011518">
    <property type="component" value="Unassembled WGS sequence"/>
</dbReference>
<dbReference type="eggNOG" id="KOG1398">
    <property type="taxonomic scope" value="Eukaryota"/>
</dbReference>
<reference evidence="3" key="1">
    <citation type="submission" date="2012-07" db="EMBL/GenBank/DDBJ databases">
        <title>Genome of the Chinese tree shrew, a rising model animal genetically related to primates.</title>
        <authorList>
            <person name="Zhang G."/>
            <person name="Fan Y."/>
            <person name="Yao Y."/>
            <person name="Huang Z."/>
        </authorList>
    </citation>
    <scope>NUCLEOTIDE SEQUENCE [LARGE SCALE GENOMIC DNA]</scope>
</reference>
<evidence type="ECO:0000313" key="3">
    <source>
        <dbReference type="Proteomes" id="UP000011518"/>
    </source>
</evidence>
<dbReference type="InterPro" id="IPR031926">
    <property type="entry name" value="TMEM135_N"/>
</dbReference>
<evidence type="ECO:0000259" key="1">
    <source>
        <dbReference type="Pfam" id="PF15982"/>
    </source>
</evidence>
<dbReference type="InParanoid" id="L9L2E9"/>
<proteinExistence type="predicted"/>
<dbReference type="Pfam" id="PF15982">
    <property type="entry name" value="TMEM135_C_rich"/>
    <property type="match status" value="1"/>
</dbReference>
<dbReference type="AlphaFoldDB" id="L9L2E9"/>
<dbReference type="STRING" id="246437.L9L2E9"/>
<dbReference type="EMBL" id="KB320556">
    <property type="protein sequence ID" value="ELW68934.1"/>
    <property type="molecule type" value="Genomic_DNA"/>
</dbReference>
<sequence length="92" mass="9719">MAALSKSIPHNCYEIGHTWHPSCRVAFLQITGGALEESLKIYAPLYLIADSESDTGLSIPLAGKANAASRKGPTMDPLVIQPKLPPCLASSS</sequence>
<keyword evidence="2" id="KW-0472">Membrane</keyword>
<accession>L9L2E9</accession>